<proteinExistence type="predicted"/>
<dbReference type="Proteomes" id="UP000093695">
    <property type="component" value="Chromosome"/>
</dbReference>
<dbReference type="SUPFAM" id="SSF55729">
    <property type="entry name" value="Acyl-CoA N-acyltransferases (Nat)"/>
    <property type="match status" value="1"/>
</dbReference>
<dbReference type="KEGG" id="aori:SD37_36135"/>
<evidence type="ECO:0000259" key="1">
    <source>
        <dbReference type="PROSITE" id="PS51186"/>
    </source>
</evidence>
<dbReference type="Pfam" id="PF24553">
    <property type="entry name" value="Rv0428c_C"/>
    <property type="match status" value="1"/>
</dbReference>
<dbReference type="eggNOG" id="COG0456">
    <property type="taxonomic scope" value="Bacteria"/>
</dbReference>
<accession>A0A193C7A8</accession>
<sequence>MNSAELLELTCSQAWPPLLEDRIGDWRLRWADGFTARANSALAIGDPGKPLPEALRAVCDFAHDHGVPPVVQVIQNTSTEDAIAAHGWVHHVEHRPAHEVRVMTGPLPRGTSAGAVVLDEPTPGWWELTTGGAEPAEAPRHVLGTGKVGFGVVESDGGTAGAVRGGIVGEWLHIARLEVREEFRRRGLASGLMNAIGAWGAAQGATGVVLQVALGNSGALKLYENLGCTEHHRYRYWAPAPGACEDRPS</sequence>
<organism evidence="2 3">
    <name type="scientific">Amycolatopsis orientalis</name>
    <name type="common">Nocardia orientalis</name>
    <dbReference type="NCBI Taxonomy" id="31958"/>
    <lineage>
        <taxon>Bacteria</taxon>
        <taxon>Bacillati</taxon>
        <taxon>Actinomycetota</taxon>
        <taxon>Actinomycetes</taxon>
        <taxon>Pseudonocardiales</taxon>
        <taxon>Pseudonocardiaceae</taxon>
        <taxon>Amycolatopsis</taxon>
    </lineage>
</organism>
<name>A0A193C7A8_AMYOR</name>
<dbReference type="EMBL" id="CP016174">
    <property type="protein sequence ID" value="ANN20486.1"/>
    <property type="molecule type" value="Genomic_DNA"/>
</dbReference>
<dbReference type="Gene3D" id="3.40.630.30">
    <property type="match status" value="1"/>
</dbReference>
<reference evidence="2 3" key="1">
    <citation type="journal article" date="2015" name="Genome Announc.">
        <title>Draft Genome Sequence of Norvancomycin-Producing Strain Amycolatopsis orientalis CPCC200066.</title>
        <authorList>
            <person name="Lei X."/>
            <person name="Yuan F."/>
            <person name="Shi Y."/>
            <person name="Li X."/>
            <person name="Wang L."/>
            <person name="Hong B."/>
        </authorList>
    </citation>
    <scope>NUCLEOTIDE SEQUENCE [LARGE SCALE GENOMIC DNA]</scope>
    <source>
        <strain evidence="2 3">B-37</strain>
    </source>
</reference>
<dbReference type="InterPro" id="IPR056935">
    <property type="entry name" value="Rv0428c-like_C"/>
</dbReference>
<evidence type="ECO:0000313" key="2">
    <source>
        <dbReference type="EMBL" id="ANN20486.1"/>
    </source>
</evidence>
<evidence type="ECO:0000313" key="3">
    <source>
        <dbReference type="Proteomes" id="UP000093695"/>
    </source>
</evidence>
<dbReference type="STRING" id="31958.SD37_36135"/>
<dbReference type="CDD" id="cd04301">
    <property type="entry name" value="NAT_SF"/>
    <property type="match status" value="1"/>
</dbReference>
<feature type="domain" description="N-acetyltransferase" evidence="1">
    <location>
        <begin position="112"/>
        <end position="249"/>
    </location>
</feature>
<keyword evidence="2" id="KW-0808">Transferase</keyword>
<protein>
    <submittedName>
        <fullName evidence="2">GCN5 family acetyltransferase</fullName>
    </submittedName>
</protein>
<dbReference type="InterPro" id="IPR000182">
    <property type="entry name" value="GNAT_dom"/>
</dbReference>
<dbReference type="AlphaFoldDB" id="A0A193C7A8"/>
<gene>
    <name evidence="2" type="ORF">SD37_36135</name>
</gene>
<dbReference type="PROSITE" id="PS51186">
    <property type="entry name" value="GNAT"/>
    <property type="match status" value="1"/>
</dbReference>
<keyword evidence="3" id="KW-1185">Reference proteome</keyword>
<dbReference type="GO" id="GO:0016747">
    <property type="term" value="F:acyltransferase activity, transferring groups other than amino-acyl groups"/>
    <property type="evidence" value="ECO:0007669"/>
    <property type="project" value="InterPro"/>
</dbReference>
<dbReference type="InterPro" id="IPR016181">
    <property type="entry name" value="Acyl_CoA_acyltransferase"/>
</dbReference>